<feature type="domain" description="TonB-dependent receptor plug" evidence="14">
    <location>
        <begin position="45"/>
        <end position="156"/>
    </location>
</feature>
<feature type="domain" description="TonB-dependent receptor-like beta-barrel" evidence="13">
    <location>
        <begin position="198"/>
        <end position="625"/>
    </location>
</feature>
<accession>A0ABW8BV97</accession>
<organism evidence="15 16">
    <name type="scientific">Vreelandella lionensis</name>
    <dbReference type="NCBI Taxonomy" id="1144478"/>
    <lineage>
        <taxon>Bacteria</taxon>
        <taxon>Pseudomonadati</taxon>
        <taxon>Pseudomonadota</taxon>
        <taxon>Gammaproteobacteria</taxon>
        <taxon>Oceanospirillales</taxon>
        <taxon>Halomonadaceae</taxon>
        <taxon>Vreelandella</taxon>
    </lineage>
</organism>
<name>A0ABW8BV97_9GAMM</name>
<dbReference type="PROSITE" id="PS51257">
    <property type="entry name" value="PROKAR_LIPOPROTEIN"/>
    <property type="match status" value="1"/>
</dbReference>
<evidence type="ECO:0000256" key="8">
    <source>
        <dbReference type="ARBA" id="ARBA00023136"/>
    </source>
</evidence>
<dbReference type="Pfam" id="PF00593">
    <property type="entry name" value="TonB_dep_Rec_b-barrel"/>
    <property type="match status" value="1"/>
</dbReference>
<dbReference type="PROSITE" id="PS52016">
    <property type="entry name" value="TONB_DEPENDENT_REC_3"/>
    <property type="match status" value="1"/>
</dbReference>
<evidence type="ECO:0000256" key="7">
    <source>
        <dbReference type="ARBA" id="ARBA00023077"/>
    </source>
</evidence>
<evidence type="ECO:0000259" key="13">
    <source>
        <dbReference type="Pfam" id="PF00593"/>
    </source>
</evidence>
<evidence type="ECO:0000256" key="1">
    <source>
        <dbReference type="ARBA" id="ARBA00004571"/>
    </source>
</evidence>
<keyword evidence="5 12" id="KW-0732">Signal</keyword>
<dbReference type="PANTHER" id="PTHR30069:SF53">
    <property type="entry name" value="COLICIN I RECEPTOR-RELATED"/>
    <property type="match status" value="1"/>
</dbReference>
<evidence type="ECO:0000259" key="14">
    <source>
        <dbReference type="Pfam" id="PF07715"/>
    </source>
</evidence>
<comment type="caution">
    <text evidence="15">The sequence shown here is derived from an EMBL/GenBank/DDBJ whole genome shotgun (WGS) entry which is preliminary data.</text>
</comment>
<feature type="signal peptide" evidence="12">
    <location>
        <begin position="1"/>
        <end position="23"/>
    </location>
</feature>
<evidence type="ECO:0000256" key="5">
    <source>
        <dbReference type="ARBA" id="ARBA00022729"/>
    </source>
</evidence>
<proteinExistence type="inferred from homology"/>
<comment type="subcellular location">
    <subcellularLocation>
        <location evidence="1 10">Cell outer membrane</location>
        <topology evidence="1 10">Multi-pass membrane protein</topology>
    </subcellularLocation>
</comment>
<dbReference type="SUPFAM" id="SSF56935">
    <property type="entry name" value="Porins"/>
    <property type="match status" value="1"/>
</dbReference>
<evidence type="ECO:0000256" key="9">
    <source>
        <dbReference type="ARBA" id="ARBA00023237"/>
    </source>
</evidence>
<protein>
    <submittedName>
        <fullName evidence="15">Ligand-gated channel protein</fullName>
    </submittedName>
</protein>
<dbReference type="PANTHER" id="PTHR30069">
    <property type="entry name" value="TONB-DEPENDENT OUTER MEMBRANE RECEPTOR"/>
    <property type="match status" value="1"/>
</dbReference>
<evidence type="ECO:0000256" key="3">
    <source>
        <dbReference type="ARBA" id="ARBA00022452"/>
    </source>
</evidence>
<dbReference type="InterPro" id="IPR000531">
    <property type="entry name" value="Beta-barrel_TonB"/>
</dbReference>
<keyword evidence="2 10" id="KW-0813">Transport</keyword>
<reference evidence="15 16" key="1">
    <citation type="submission" date="2024-10" db="EMBL/GenBank/DDBJ databases">
        <title>The Natural Products Discovery Center: Release of the First 8490 Sequenced Strains for Exploring Actinobacteria Biosynthetic Diversity.</title>
        <authorList>
            <person name="Kalkreuter E."/>
            <person name="Kautsar S.A."/>
            <person name="Yang D."/>
            <person name="Bader C.D."/>
            <person name="Teijaro C.N."/>
            <person name="Fluegel L."/>
            <person name="Davis C.M."/>
            <person name="Simpson J.R."/>
            <person name="Lauterbach L."/>
            <person name="Steele A.D."/>
            <person name="Gui C."/>
            <person name="Meng S."/>
            <person name="Li G."/>
            <person name="Viehrig K."/>
            <person name="Ye F."/>
            <person name="Su P."/>
            <person name="Kiefer A.F."/>
            <person name="Nichols A."/>
            <person name="Cepeda A.J."/>
            <person name="Yan W."/>
            <person name="Fan B."/>
            <person name="Jiang Y."/>
            <person name="Adhikari A."/>
            <person name="Zheng C.-J."/>
            <person name="Schuster L."/>
            <person name="Cowan T.M."/>
            <person name="Smanski M.J."/>
            <person name="Chevrette M.G."/>
            <person name="De Carvalho L.P.S."/>
            <person name="Shen B."/>
        </authorList>
    </citation>
    <scope>NUCLEOTIDE SEQUENCE [LARGE SCALE GENOMIC DNA]</scope>
    <source>
        <strain evidence="15 16">NPDC077409</strain>
    </source>
</reference>
<dbReference type="EMBL" id="JBITWC010000012">
    <property type="protein sequence ID" value="MFI8750172.1"/>
    <property type="molecule type" value="Genomic_DNA"/>
</dbReference>
<comment type="similarity">
    <text evidence="10 11">Belongs to the TonB-dependent receptor family.</text>
</comment>
<evidence type="ECO:0000256" key="4">
    <source>
        <dbReference type="ARBA" id="ARBA00022692"/>
    </source>
</evidence>
<dbReference type="InterPro" id="IPR012910">
    <property type="entry name" value="Plug_dom"/>
</dbReference>
<evidence type="ECO:0000256" key="11">
    <source>
        <dbReference type="RuleBase" id="RU003357"/>
    </source>
</evidence>
<keyword evidence="4 10" id="KW-0812">Transmembrane</keyword>
<keyword evidence="9 10" id="KW-0998">Cell outer membrane</keyword>
<feature type="chain" id="PRO_5047503698" evidence="12">
    <location>
        <begin position="24"/>
        <end position="652"/>
    </location>
</feature>
<gene>
    <name evidence="15" type="ORF">ACIGG6_09230</name>
</gene>
<keyword evidence="7 11" id="KW-0798">TonB box</keyword>
<dbReference type="NCBIfam" id="NF010010">
    <property type="entry name" value="PRK13483.1"/>
    <property type="match status" value="1"/>
</dbReference>
<evidence type="ECO:0000256" key="2">
    <source>
        <dbReference type="ARBA" id="ARBA00022448"/>
    </source>
</evidence>
<dbReference type="RefSeq" id="WP_399844060.1">
    <property type="nucleotide sequence ID" value="NZ_JBITWC010000012.1"/>
</dbReference>
<dbReference type="Gene3D" id="2.170.130.10">
    <property type="entry name" value="TonB-dependent receptor, plug domain"/>
    <property type="match status" value="1"/>
</dbReference>
<dbReference type="InterPro" id="IPR039426">
    <property type="entry name" value="TonB-dep_rcpt-like"/>
</dbReference>
<dbReference type="Pfam" id="PF07715">
    <property type="entry name" value="Plug"/>
    <property type="match status" value="1"/>
</dbReference>
<dbReference type="InterPro" id="IPR036942">
    <property type="entry name" value="Beta-barrel_TonB_sf"/>
</dbReference>
<dbReference type="Gene3D" id="2.40.170.20">
    <property type="entry name" value="TonB-dependent receptor, beta-barrel domain"/>
    <property type="match status" value="1"/>
</dbReference>
<evidence type="ECO:0000256" key="12">
    <source>
        <dbReference type="SAM" id="SignalP"/>
    </source>
</evidence>
<evidence type="ECO:0000256" key="10">
    <source>
        <dbReference type="PROSITE-ProRule" id="PRU01360"/>
    </source>
</evidence>
<keyword evidence="8 10" id="KW-0472">Membrane</keyword>
<sequence>MSLRLRRTLLASAISSLACGAVAAQETPQLNDIVVTASGFEQQISSAPASISVISREELERGHYQNVTDALRDVPGVVVTGGGRGDNGNDISIRGMPSQYTLILVDGRPQNSRESRPNGSAGFEQDWLPPLQAIERIEVVRGPMSTLYGSDAIGGVINVITRKVADSWHGNIQLDTVLQEDSASGDSRQANFYLSGPLVADRLGLQLYGRTSERDEDDIENGYEEKSLQSLTARLSLAASDNHDFTAEAGITEQDRRSLVGRSAPAEGCRGGCTDSIGEYTNSHVALTHSGRFDWGTSETFVQRERSENQARDIEITNTTAKTSAVIPLGMHMLTVGASWEEESLEDGTTNQISDRTAVENSQWALFMEDEWMLTDAWALTGGLRLDDDDNYGSHLSPRLYSVWNMTPEWTLKGGVSTGYRSPNLREITPDWGQISRGGNVYGNPDLEPETSLNKEIALLYGNDAGLNGSLTLFHNDFEDKITRIACPIDICNAGPNQFGSDPTYRVNIDDAVTQGVEASLGAPLTDTLALTASYTFTDSEQKSGEYAGEPLTQLPRHQVSATLDWDVNARLSQWTKVSYRGEESQPTTGPSQSAIVAPSYTFVDAGIGYQLNNSATLNAGIYNLFDERITYDEYGYVDDGRRVWLGLNVAF</sequence>
<evidence type="ECO:0000313" key="16">
    <source>
        <dbReference type="Proteomes" id="UP001614338"/>
    </source>
</evidence>
<dbReference type="Proteomes" id="UP001614338">
    <property type="component" value="Unassembled WGS sequence"/>
</dbReference>
<evidence type="ECO:0000256" key="6">
    <source>
        <dbReference type="ARBA" id="ARBA00023065"/>
    </source>
</evidence>
<keyword evidence="6" id="KW-0406">Ion transport</keyword>
<keyword evidence="16" id="KW-1185">Reference proteome</keyword>
<evidence type="ECO:0000313" key="15">
    <source>
        <dbReference type="EMBL" id="MFI8750172.1"/>
    </source>
</evidence>
<dbReference type="InterPro" id="IPR037066">
    <property type="entry name" value="Plug_dom_sf"/>
</dbReference>
<keyword evidence="3 10" id="KW-1134">Transmembrane beta strand</keyword>
<dbReference type="CDD" id="cd01347">
    <property type="entry name" value="ligand_gated_channel"/>
    <property type="match status" value="1"/>
</dbReference>